<accession>A0A8S5MU23</accession>
<evidence type="ECO:0000313" key="1">
    <source>
        <dbReference type="EMBL" id="DAD85626.1"/>
    </source>
</evidence>
<dbReference type="EMBL" id="BK014985">
    <property type="protein sequence ID" value="DAD85626.1"/>
    <property type="molecule type" value="Genomic_DNA"/>
</dbReference>
<name>A0A8S5MU23_9CAUD</name>
<protein>
    <submittedName>
        <fullName evidence="1">YjcQ protein</fullName>
    </submittedName>
</protein>
<proteinExistence type="predicted"/>
<sequence length="77" mass="8597">MNLKEQILKDLNEMDGSAVDNKYNNIYGKYKIAVAELQKDGLIVGATVFYYKNTQEPEVVSLKTAELTQKGKALLSV</sequence>
<organism evidence="1">
    <name type="scientific">Myoviridae sp. ctino4</name>
    <dbReference type="NCBI Taxonomy" id="2826686"/>
    <lineage>
        <taxon>Viruses</taxon>
        <taxon>Duplodnaviria</taxon>
        <taxon>Heunggongvirae</taxon>
        <taxon>Uroviricota</taxon>
        <taxon>Caudoviricetes</taxon>
    </lineage>
</organism>
<reference evidence="1" key="1">
    <citation type="journal article" date="2021" name="Proc. Natl. Acad. Sci. U.S.A.">
        <title>A Catalog of Tens of Thousands of Viruses from Human Metagenomes Reveals Hidden Associations with Chronic Diseases.</title>
        <authorList>
            <person name="Tisza M.J."/>
            <person name="Buck C.B."/>
        </authorList>
    </citation>
    <scope>NUCLEOTIDE SEQUENCE</scope>
    <source>
        <strain evidence="1">Ctino4</strain>
    </source>
</reference>